<evidence type="ECO:0000256" key="3">
    <source>
        <dbReference type="ARBA" id="ARBA00022673"/>
    </source>
</evidence>
<evidence type="ECO:0000256" key="5">
    <source>
        <dbReference type="ARBA" id="ARBA00022837"/>
    </source>
</evidence>
<dbReference type="InterPro" id="IPR006141">
    <property type="entry name" value="Intein_N"/>
</dbReference>
<feature type="domain" description="B30.2/SPRY" evidence="8">
    <location>
        <begin position="1413"/>
        <end position="1636"/>
    </location>
</feature>
<dbReference type="SUPFAM" id="SSF100909">
    <property type="entry name" value="IP3 receptor type 1 binding core, domain 2"/>
    <property type="match status" value="2"/>
</dbReference>
<dbReference type="InterPro" id="IPR048581">
    <property type="entry name" value="RYDR_Jsol"/>
</dbReference>
<dbReference type="Pfam" id="PF08709">
    <property type="entry name" value="Ins145_P3_rec"/>
    <property type="match status" value="1"/>
</dbReference>
<feature type="region of interest" description="Disordered" evidence="7">
    <location>
        <begin position="2233"/>
        <end position="2261"/>
    </location>
</feature>
<sequence>MICLSCTTAASHDSVAGAGGERMCLAAEGFGNRMCFLQSMANKELPFDVSVCVFVLEQALSVRALQEMVSAKSQEDTLQSGGHRTLLYGHAVLLRHSHSRMYLSCLSTQSSSSDKLAFDVGLTETSEGESCWWTIHPASKQRSEGEKVRVGDDLILVSVASERYLHIGMGEMVMASFQQTLWAVQPISSGAIRQKSVGFVFGGDVLRLFHGDECLTIPSRDSENVNDVVMYESGAVQSHARSLWKLEHVRTKWAEGFMGWGQLFRLRHITSGRYLAVTEDHQLVTFHRSVATEDSSAFVLRQSKDDRKFSEVREDEGMGTADIKYGDTLVYVQHAKTGHWLSYQTFETKKRGVGRVEEKKAVVMEEGHMDDGLNLSMAQEEENKSARVIRKCTSLISTFVKALESLKTEGRSSRLWEDISLDEVIKTLEDLIEYFAPPSEDMEFEERQNRLKALRNRQDLFQEEGMIALILETIDHCSQWKSMRHLAHLIGEESAAHWNDMISYLYLLLATLMRGNNANCKQFASSQRLNWLVSQLADEGSFAGVLDVLHCVLIDSPEALNVIKEQHIRTIISLIDKHGRDPKVLDVLCSLCVGNGVAVRSNQNLICENLLPGRDLLLQTKMVDYVYSMHPNIYTAHCVGSAMYQRWYYEIIVDHVETVSHLAPHIRFGWGNTEGFVPYPGGGFDWGANGVGDDLFSYGFDGVSLWTAGKAKRVRTTQQSLQKGDVVGVCLDLDIPQISFTVNGVRVKGFFRDFNIGGMFFPVVSLSAKASVRIMLGGDHGKFKHGPPEGHSPVYESLLPKEKVKIEACYSFGDVPRGLISGPAEVTARPPFVPKPIETTSVQLPLYIDGVREKLAENLHELWAMRKVEQGWSYDENRDDQAKTHPCLTSFAKLPGNERTYNLSLAQETLRTLLALGYHFTYDPQYTSNVRLKTIKLNNNYLQSNGYKPAPLDLSGTVLNSKMMELVEALAENTHNIWAKERIKQGWTYGLTEDFYYKRSPHLVPYANVDEAIKKANRITASETLKTQMAYGYTLEHPSTEAAETSAKDLMEKKQRVRIFRAELLYAVEAGKWYYELEVITTGYMQVGWMDVCESPGKELGIDEHSYAFDGFSACKWHQGAEPYGKVWKKGDVIGCMLDFVDKTISFSLNGELMMDRLGQEIAFKEIDVSHAYVPAFTMGAGQRAKVNFGHDVDSLKFFTCCGLQEGYEPFCVNMTRQMTLWYSKDQALFDPMPKDHHSLEVVRIPGGSSSPPSIKINSKTYGGLEKVCLEFLRLSLPVKFQDHFVPTREKMYNLEQKMNMENLQLDQDLESPKKKRGLFKRKTKHAQSMDDSSMDTLDRVGQDTLRRQVSDTNLASDFLTIPENEKSKSRTSIRDKFTDMSKSISDKHRTKKEKQGKSFSLFKKTKSREPSPVTIADMKSRTLPAEARPSPSEYSEESETESVGLSPEINVTRAATNRHILKKTGSDSSFVSTQESEADYHLLEASIDVIDEYYYGVRIFPGQDPLHVYVGWVSPQFHEHSTEFDMKNVRNVIVCSLDVDYEMKNSVSRKNCYLVSAGDLHNRYSHLEDTSKRMTPGLLIGCHVDTSTGLLSFTVNGREAANKFQVEPGAMLFPAVFFEPTNKEVLQIELGRTKTALPLSAVLFRGGKHIQPQCPPRLDVQLLNPVCWSRVPMSSVKVHTLKLSEIRGWSMLSEEQMPMMALHIPEEQRCLDILELTEHKDLLNFHAHTLELYRAVCSQGNHRAAHELIKHIDERQLMFTIKSKYMPGPLRMGLHNLLVSLHLEAHANSRLMTQNEFIVDLTFDTGHFGLFRSSDPNDPTSNVRAGIPSLEKSVSIRPKILIEDMKPKPGSSTILTSPYFPMETLKTLMMELLSEAVQNGAAHIRDPIGGTNATLFEPLLKVVDKLLVMGLLNDNDLDHLLCLINPSIFDPNYSVINRKYGLLQIKLAEPVKLEMCHLLHHLTDCQNRHRVEYLIAAANSFVADCQKEQLKRYNEIKQTDLPMAEAARKTREFRCPPHAQMESLLAFKEVDLESEEFNLCPCSEKLRKVLHGFHTALLHHANHPLPPADDAGKEEVKEVSWAEKLLAILAAKEEEKGEEQVNIKPDNMAKLIIRTIIDWAKGDFIYDRTLIGQMFSLIHRQYDGVGELIRSLERAYVISAANRDDINKLLKSLGTVRSLLSVQVCSDEEEILKNSIWDLADNKVFFQHPDLMRSLGIHETVMQLMVNTLNKAQQHPPAAESDPATRRRSSVASNSAPTIKDEPTDIGADMVVSCCRFLCYFCRTGYKNQSAMFEHLSYLLDNSCMLLSRPSLRGSCPLDVAYSSLMDNNKLALMLSEADLDKVAMYLSRGGQQSNQDLLTKGYPDIGWDPVNGERFLDFFRFCVWVNGTDHYL</sequence>
<dbReference type="FunFam" id="2.60.120.920:FF:000003">
    <property type="entry name" value="ryanodine receptor isoform X2"/>
    <property type="match status" value="1"/>
</dbReference>
<proteinExistence type="predicted"/>
<dbReference type="Pfam" id="PF21119">
    <property type="entry name" value="RYDR_Jsol"/>
    <property type="match status" value="1"/>
</dbReference>
<name>A0AAD9KZI4_RIDPI</name>
<comment type="subcellular location">
    <subcellularLocation>
        <location evidence="1">Sarcoplasmic reticulum membrane</location>
        <topology evidence="1">Multi-pass membrane protein</topology>
    </subcellularLocation>
</comment>
<feature type="region of interest" description="Disordered" evidence="7">
    <location>
        <begin position="1305"/>
        <end position="1337"/>
    </location>
</feature>
<dbReference type="InterPro" id="IPR013320">
    <property type="entry name" value="ConA-like_dom_sf"/>
</dbReference>
<evidence type="ECO:0008006" key="12">
    <source>
        <dbReference type="Google" id="ProtNLM"/>
    </source>
</evidence>
<dbReference type="InterPro" id="IPR035910">
    <property type="entry name" value="RyR/IP3R_RIH_dom_sf"/>
</dbReference>
<evidence type="ECO:0000256" key="4">
    <source>
        <dbReference type="ARBA" id="ARBA00022737"/>
    </source>
</evidence>
<dbReference type="GO" id="GO:0005219">
    <property type="term" value="F:ryanodine-sensitive calcium-release channel activity"/>
    <property type="evidence" value="ECO:0007669"/>
    <property type="project" value="InterPro"/>
</dbReference>
<dbReference type="InterPro" id="IPR036300">
    <property type="entry name" value="MIR_dom_sf"/>
</dbReference>
<dbReference type="Pfam" id="PF00622">
    <property type="entry name" value="SPRY"/>
    <property type="match status" value="3"/>
</dbReference>
<keyword evidence="3" id="KW-0407">Ion channel</keyword>
<keyword evidence="2" id="KW-0109">Calcium transport</keyword>
<dbReference type="InterPro" id="IPR043136">
    <property type="entry name" value="B30.2/SPRY_sf"/>
</dbReference>
<dbReference type="Gene3D" id="1.25.10.30">
    <property type="entry name" value="IP3 receptor type 1 binding core, RIH domain"/>
    <property type="match status" value="1"/>
</dbReference>
<dbReference type="GO" id="GO:0006941">
    <property type="term" value="P:striated muscle contraction"/>
    <property type="evidence" value="ECO:0007669"/>
    <property type="project" value="TreeGrafter"/>
</dbReference>
<dbReference type="PROSITE" id="PS50188">
    <property type="entry name" value="B302_SPRY"/>
    <property type="match status" value="3"/>
</dbReference>
<dbReference type="SMART" id="SM00449">
    <property type="entry name" value="SPRY"/>
    <property type="match status" value="3"/>
</dbReference>
<dbReference type="Gene3D" id="2.80.10.50">
    <property type="match status" value="2"/>
</dbReference>
<dbReference type="InterPro" id="IPR003877">
    <property type="entry name" value="SPRY_dom"/>
</dbReference>
<dbReference type="InterPro" id="IPR000699">
    <property type="entry name" value="RIH_dom"/>
</dbReference>
<dbReference type="InterPro" id="IPR035761">
    <property type="entry name" value="SPRY1_RyR"/>
</dbReference>
<feature type="domain" description="B30.2/SPRY" evidence="8">
    <location>
        <begin position="558"/>
        <end position="781"/>
    </location>
</feature>
<dbReference type="GO" id="GO:0034704">
    <property type="term" value="C:calcium channel complex"/>
    <property type="evidence" value="ECO:0007669"/>
    <property type="project" value="TreeGrafter"/>
</dbReference>
<feature type="domain" description="MIR" evidence="9">
    <location>
        <begin position="83"/>
        <end position="138"/>
    </location>
</feature>
<keyword evidence="4" id="KW-0677">Repeat</keyword>
<organism evidence="10 11">
    <name type="scientific">Ridgeia piscesae</name>
    <name type="common">Tubeworm</name>
    <dbReference type="NCBI Taxonomy" id="27915"/>
    <lineage>
        <taxon>Eukaryota</taxon>
        <taxon>Metazoa</taxon>
        <taxon>Spiralia</taxon>
        <taxon>Lophotrochozoa</taxon>
        <taxon>Annelida</taxon>
        <taxon>Polychaeta</taxon>
        <taxon>Sedentaria</taxon>
        <taxon>Canalipalpata</taxon>
        <taxon>Sabellida</taxon>
        <taxon>Siboglinidae</taxon>
        <taxon>Ridgeia</taxon>
    </lineage>
</organism>
<dbReference type="FunFam" id="1.10.490.160:FF:000003">
    <property type="entry name" value="Ryanodine receptor, isoform E"/>
    <property type="match status" value="1"/>
</dbReference>
<feature type="compositionally biased region" description="Basic residues" evidence="7">
    <location>
        <begin position="1314"/>
        <end position="1326"/>
    </location>
</feature>
<evidence type="ECO:0000259" key="9">
    <source>
        <dbReference type="PROSITE" id="PS50919"/>
    </source>
</evidence>
<dbReference type="CDD" id="cd12879">
    <property type="entry name" value="SPRY3_RyR"/>
    <property type="match status" value="1"/>
</dbReference>
<dbReference type="CDD" id="cd12877">
    <property type="entry name" value="SPRY1_RyR"/>
    <property type="match status" value="1"/>
</dbReference>
<dbReference type="GO" id="GO:0014808">
    <property type="term" value="P:release of sequestered calcium ion into cytosol by sarcoplasmic reticulum"/>
    <property type="evidence" value="ECO:0007669"/>
    <property type="project" value="TreeGrafter"/>
</dbReference>
<dbReference type="InterPro" id="IPR014821">
    <property type="entry name" value="Ins145_P3_rcpt"/>
</dbReference>
<evidence type="ECO:0000256" key="7">
    <source>
        <dbReference type="SAM" id="MobiDB-lite"/>
    </source>
</evidence>
<keyword evidence="3" id="KW-0107">Calcium channel</keyword>
<dbReference type="GO" id="GO:0042383">
    <property type="term" value="C:sarcolemma"/>
    <property type="evidence" value="ECO:0007669"/>
    <property type="project" value="TreeGrafter"/>
</dbReference>
<dbReference type="SUPFAM" id="SSF49899">
    <property type="entry name" value="Concanavalin A-like lectins/glucanases"/>
    <property type="match status" value="3"/>
</dbReference>
<dbReference type="InterPro" id="IPR016093">
    <property type="entry name" value="MIR_motif"/>
</dbReference>
<dbReference type="InterPro" id="IPR001870">
    <property type="entry name" value="B30.2/SPRY"/>
</dbReference>
<dbReference type="InterPro" id="IPR035762">
    <property type="entry name" value="SPRY3_RyR"/>
</dbReference>
<dbReference type="Gene3D" id="1.10.490.160">
    <property type="match status" value="1"/>
</dbReference>
<dbReference type="PROSITE" id="PS50817">
    <property type="entry name" value="INTEIN_N_TER"/>
    <property type="match status" value="1"/>
</dbReference>
<dbReference type="GO" id="GO:0016539">
    <property type="term" value="P:intein-mediated protein splicing"/>
    <property type="evidence" value="ECO:0007669"/>
    <property type="project" value="InterPro"/>
</dbReference>
<dbReference type="GO" id="GO:0030018">
    <property type="term" value="C:Z disc"/>
    <property type="evidence" value="ECO:0007669"/>
    <property type="project" value="TreeGrafter"/>
</dbReference>
<evidence type="ECO:0000256" key="2">
    <source>
        <dbReference type="ARBA" id="ARBA00022568"/>
    </source>
</evidence>
<protein>
    <recommendedName>
        <fullName evidence="12">Ryanodine receptor</fullName>
    </recommendedName>
</protein>
<dbReference type="PROSITE" id="PS50919">
    <property type="entry name" value="MIR"/>
    <property type="match status" value="2"/>
</dbReference>
<feature type="domain" description="MIR" evidence="9">
    <location>
        <begin position="255"/>
        <end position="303"/>
    </location>
</feature>
<dbReference type="InterPro" id="IPR003032">
    <property type="entry name" value="Ryanodine_rcpt"/>
</dbReference>
<feature type="domain" description="B30.2/SPRY" evidence="8">
    <location>
        <begin position="991"/>
        <end position="1194"/>
    </location>
</feature>
<accession>A0AAD9KZI4</accession>
<evidence type="ECO:0000256" key="1">
    <source>
        <dbReference type="ARBA" id="ARBA00004326"/>
    </source>
</evidence>
<keyword evidence="5" id="KW-0106">Calcium</keyword>
<dbReference type="PANTHER" id="PTHR46399:SF8">
    <property type="entry name" value="B30.2_SPRY DOMAIN-CONTAINING PROTEIN"/>
    <property type="match status" value="1"/>
</dbReference>
<dbReference type="SMART" id="SM00472">
    <property type="entry name" value="MIR"/>
    <property type="match status" value="4"/>
</dbReference>
<evidence type="ECO:0000256" key="6">
    <source>
        <dbReference type="ARBA" id="ARBA00022951"/>
    </source>
</evidence>
<dbReference type="Pfam" id="PF02815">
    <property type="entry name" value="MIR"/>
    <property type="match status" value="1"/>
</dbReference>
<gene>
    <name evidence="10" type="ORF">NP493_449g01032</name>
</gene>
<dbReference type="PANTHER" id="PTHR46399">
    <property type="entry name" value="B30.2/SPRY DOMAIN-CONTAINING PROTEIN"/>
    <property type="match status" value="1"/>
</dbReference>
<dbReference type="InterPro" id="IPR013333">
    <property type="entry name" value="Ryan_recept"/>
</dbReference>
<dbReference type="CDD" id="cd23278">
    <property type="entry name" value="beta-trefoil_MIR_RyR"/>
    <property type="match status" value="1"/>
</dbReference>
<dbReference type="EMBL" id="JAODUO010000451">
    <property type="protein sequence ID" value="KAK2180261.1"/>
    <property type="molecule type" value="Genomic_DNA"/>
</dbReference>
<dbReference type="Pfam" id="PF02026">
    <property type="entry name" value="RyR"/>
    <property type="match status" value="2"/>
</dbReference>
<comment type="caution">
    <text evidence="10">The sequence shown here is derived from an EMBL/GenBank/DDBJ whole genome shotgun (WGS) entry which is preliminary data.</text>
</comment>
<dbReference type="PRINTS" id="PR00795">
    <property type="entry name" value="RYANODINER"/>
</dbReference>
<keyword evidence="11" id="KW-1185">Reference proteome</keyword>
<evidence type="ECO:0000313" key="10">
    <source>
        <dbReference type="EMBL" id="KAK2180261.1"/>
    </source>
</evidence>
<dbReference type="GO" id="GO:0033017">
    <property type="term" value="C:sarcoplasmic reticulum membrane"/>
    <property type="evidence" value="ECO:0007669"/>
    <property type="project" value="UniProtKB-SubCell"/>
</dbReference>
<dbReference type="FunFam" id="2.60.120.920:FF:000002">
    <property type="entry name" value="ryanodine receptor isoform X2"/>
    <property type="match status" value="1"/>
</dbReference>
<dbReference type="Proteomes" id="UP001209878">
    <property type="component" value="Unassembled WGS sequence"/>
</dbReference>
<keyword evidence="2" id="KW-0406">Ion transport</keyword>
<reference evidence="10" key="1">
    <citation type="journal article" date="2023" name="Mol. Biol. Evol.">
        <title>Third-Generation Sequencing Reveals the Adaptive Role of the Epigenome in Three Deep-Sea Polychaetes.</title>
        <authorList>
            <person name="Perez M."/>
            <person name="Aroh O."/>
            <person name="Sun Y."/>
            <person name="Lan Y."/>
            <person name="Juniper S.K."/>
            <person name="Young C.R."/>
            <person name="Angers B."/>
            <person name="Qian P.Y."/>
        </authorList>
    </citation>
    <scope>NUCLEOTIDE SEQUENCE</scope>
    <source>
        <strain evidence="10">R07B-5</strain>
    </source>
</reference>
<feature type="compositionally biased region" description="Basic and acidic residues" evidence="7">
    <location>
        <begin position="1364"/>
        <end position="1388"/>
    </location>
</feature>
<dbReference type="GO" id="GO:0005790">
    <property type="term" value="C:smooth endoplasmic reticulum"/>
    <property type="evidence" value="ECO:0007669"/>
    <property type="project" value="TreeGrafter"/>
</dbReference>
<dbReference type="Gene3D" id="6.20.350.10">
    <property type="match status" value="1"/>
</dbReference>
<evidence type="ECO:0000313" key="11">
    <source>
        <dbReference type="Proteomes" id="UP001209878"/>
    </source>
</evidence>
<keyword evidence="2" id="KW-0813">Transport</keyword>
<dbReference type="Gene3D" id="2.60.120.920">
    <property type="match status" value="3"/>
</dbReference>
<dbReference type="Pfam" id="PF01365">
    <property type="entry name" value="RYDR_ITPR"/>
    <property type="match status" value="2"/>
</dbReference>
<keyword evidence="6" id="KW-0703">Sarcoplasmic reticulum</keyword>
<evidence type="ECO:0000259" key="8">
    <source>
        <dbReference type="PROSITE" id="PS50188"/>
    </source>
</evidence>
<feature type="region of interest" description="Disordered" evidence="7">
    <location>
        <begin position="1362"/>
        <end position="1446"/>
    </location>
</feature>
<dbReference type="SUPFAM" id="SSF82109">
    <property type="entry name" value="MIR domain"/>
    <property type="match status" value="2"/>
</dbReference>
<dbReference type="InterPro" id="IPR015925">
    <property type="entry name" value="Ryanodine_IP3_receptor"/>
</dbReference>